<gene>
    <name evidence="10" type="ORF">MAPG_11349</name>
</gene>
<name>A0A0C4EF14_MAGP6</name>
<evidence type="ECO:0000256" key="7">
    <source>
        <dbReference type="ARBA" id="ARBA00022833"/>
    </source>
</evidence>
<evidence type="ECO:0000256" key="8">
    <source>
        <dbReference type="SAM" id="MobiDB-lite"/>
    </source>
</evidence>
<dbReference type="EMBL" id="GL876980">
    <property type="protein sequence ID" value="KLU92403.1"/>
    <property type="molecule type" value="Genomic_DNA"/>
</dbReference>
<feature type="region of interest" description="Disordered" evidence="8">
    <location>
        <begin position="51"/>
        <end position="71"/>
    </location>
</feature>
<reference evidence="10" key="3">
    <citation type="submission" date="2011-03" db="EMBL/GenBank/DDBJ databases">
        <title>Annotation of Magnaporthe poae ATCC 64411.</title>
        <authorList>
            <person name="Ma L.-J."/>
            <person name="Dead R."/>
            <person name="Young S.K."/>
            <person name="Zeng Q."/>
            <person name="Gargeya S."/>
            <person name="Fitzgerald M."/>
            <person name="Haas B."/>
            <person name="Abouelleil A."/>
            <person name="Alvarado L."/>
            <person name="Arachchi H.M."/>
            <person name="Berlin A."/>
            <person name="Brown A."/>
            <person name="Chapman S.B."/>
            <person name="Chen Z."/>
            <person name="Dunbar C."/>
            <person name="Freedman E."/>
            <person name="Gearin G."/>
            <person name="Gellesch M."/>
            <person name="Goldberg J."/>
            <person name="Griggs A."/>
            <person name="Gujja S."/>
            <person name="Heiman D."/>
            <person name="Howarth C."/>
            <person name="Larson L."/>
            <person name="Lui A."/>
            <person name="MacDonald P.J.P."/>
            <person name="Mehta T."/>
            <person name="Montmayeur A."/>
            <person name="Murphy C."/>
            <person name="Neiman D."/>
            <person name="Pearson M."/>
            <person name="Priest M."/>
            <person name="Roberts A."/>
            <person name="Saif S."/>
            <person name="Shea T."/>
            <person name="Shenoy N."/>
            <person name="Sisk P."/>
            <person name="Stolte C."/>
            <person name="Sykes S."/>
            <person name="Yandava C."/>
            <person name="Wortman J."/>
            <person name="Nusbaum C."/>
            <person name="Birren B."/>
        </authorList>
    </citation>
    <scope>NUCLEOTIDE SEQUENCE</scope>
    <source>
        <strain evidence="10">ATCC 64411</strain>
    </source>
</reference>
<dbReference type="OrthoDB" id="24893at2759"/>
<dbReference type="EnsemblFungi" id="MAPG_11349T0">
    <property type="protein sequence ID" value="MAPG_11349T0"/>
    <property type="gene ID" value="MAPG_11349"/>
</dbReference>
<proteinExistence type="inferred from homology"/>
<reference evidence="11" key="4">
    <citation type="journal article" date="2015" name="G3 (Bethesda)">
        <title>Genome sequences of three phytopathogenic species of the Magnaporthaceae family of fungi.</title>
        <authorList>
            <person name="Okagaki L.H."/>
            <person name="Nunes C.C."/>
            <person name="Sailsbery J."/>
            <person name="Clay B."/>
            <person name="Brown D."/>
            <person name="John T."/>
            <person name="Oh Y."/>
            <person name="Young N."/>
            <person name="Fitzgerald M."/>
            <person name="Haas B.J."/>
            <person name="Zeng Q."/>
            <person name="Young S."/>
            <person name="Adiconis X."/>
            <person name="Fan L."/>
            <person name="Levin J.Z."/>
            <person name="Mitchell T.K."/>
            <person name="Okubara P.A."/>
            <person name="Farman M.L."/>
            <person name="Kohn L.M."/>
            <person name="Birren B."/>
            <person name="Ma L.-J."/>
            <person name="Dean R.A."/>
        </authorList>
    </citation>
    <scope>NUCLEOTIDE SEQUENCE</scope>
    <source>
        <strain evidence="11">ATCC 64411 / 73-15</strain>
    </source>
</reference>
<keyword evidence="7" id="KW-0862">Zinc</keyword>
<evidence type="ECO:0000256" key="2">
    <source>
        <dbReference type="ARBA" id="ARBA00010497"/>
    </source>
</evidence>
<evidence type="ECO:0000313" key="10">
    <source>
        <dbReference type="EMBL" id="KLU92403.1"/>
    </source>
</evidence>
<dbReference type="eggNOG" id="KOG0367">
    <property type="taxonomic scope" value="Eukaryota"/>
</dbReference>
<keyword evidence="12" id="KW-1185">Reference proteome</keyword>
<keyword evidence="6" id="KW-0677">Repeat</keyword>
<dbReference type="Gene3D" id="1.50.10.20">
    <property type="match status" value="1"/>
</dbReference>
<dbReference type="GO" id="GO:0005953">
    <property type="term" value="C:CAAX-protein geranylgeranyltransferase complex"/>
    <property type="evidence" value="ECO:0007669"/>
    <property type="project" value="TreeGrafter"/>
</dbReference>
<evidence type="ECO:0000256" key="4">
    <source>
        <dbReference type="ARBA" id="ARBA00022679"/>
    </source>
</evidence>
<evidence type="ECO:0000256" key="5">
    <source>
        <dbReference type="ARBA" id="ARBA00022723"/>
    </source>
</evidence>
<keyword evidence="4 10" id="KW-0808">Transferase</keyword>
<protein>
    <submittedName>
        <fullName evidence="10">Type-1 protein geranylgeranyltransferase subunit beta</fullName>
    </submittedName>
</protein>
<dbReference type="OMA" id="GESHCGM"/>
<dbReference type="SUPFAM" id="SSF48239">
    <property type="entry name" value="Terpenoid cyclases/Protein prenyltransferases"/>
    <property type="match status" value="1"/>
</dbReference>
<evidence type="ECO:0000256" key="6">
    <source>
        <dbReference type="ARBA" id="ARBA00022737"/>
    </source>
</evidence>
<dbReference type="InterPro" id="IPR001330">
    <property type="entry name" value="Prenyltrans"/>
</dbReference>
<keyword evidence="3" id="KW-0637">Prenyltransferase</keyword>
<evidence type="ECO:0000259" key="9">
    <source>
        <dbReference type="Pfam" id="PF00432"/>
    </source>
</evidence>
<evidence type="ECO:0000313" key="11">
    <source>
        <dbReference type="EnsemblFungi" id="MAPG_11349T0"/>
    </source>
</evidence>
<reference evidence="11" key="5">
    <citation type="submission" date="2015-06" db="UniProtKB">
        <authorList>
            <consortium name="EnsemblFungi"/>
        </authorList>
    </citation>
    <scope>IDENTIFICATION</scope>
    <source>
        <strain evidence="11">ATCC 64411</strain>
    </source>
</reference>
<feature type="domain" description="Prenyltransferase alpha-alpha toroid" evidence="9">
    <location>
        <begin position="2"/>
        <end position="184"/>
    </location>
</feature>
<dbReference type="AlphaFoldDB" id="A0A0C4EF14"/>
<accession>A0A0C4EF14</accession>
<dbReference type="PANTHER" id="PTHR11774">
    <property type="entry name" value="GERANYLGERANYL TRANSFERASE TYPE BETA SUBUNIT"/>
    <property type="match status" value="1"/>
</dbReference>
<dbReference type="Proteomes" id="UP000011715">
    <property type="component" value="Unassembled WGS sequence"/>
</dbReference>
<sequence length="259" mass="27382">MHESHAGYAYCAVGALSLLKRPAEGPWSGESHCGMDVASLVRFLASRQLPYQDPAGGDGDGDGDEDNFPQPSALSRDAVAGLCPQHVGLNGRCNKVADTCYTWWVAGTLDCLRRDQGGGGGGPDVKIAREPARRFLLEKTQHVIGGFSKNPGGPPDVYHAYLGLAALAAMEEPGLKEFDVTLCVSLQTVANIEAGRRGLLKRYSAGDNNMASDKVVRLGELMAGCEAEKLVGNGAGLETAEDGQLLELLLAGRMLLTRT</sequence>
<organism evidence="11 12">
    <name type="scientific">Magnaporthiopsis poae (strain ATCC 64411 / 73-15)</name>
    <name type="common">Kentucky bluegrass fungus</name>
    <name type="synonym">Magnaporthe poae</name>
    <dbReference type="NCBI Taxonomy" id="644358"/>
    <lineage>
        <taxon>Eukaryota</taxon>
        <taxon>Fungi</taxon>
        <taxon>Dikarya</taxon>
        <taxon>Ascomycota</taxon>
        <taxon>Pezizomycotina</taxon>
        <taxon>Sordariomycetes</taxon>
        <taxon>Sordariomycetidae</taxon>
        <taxon>Magnaporthales</taxon>
        <taxon>Magnaporthaceae</taxon>
        <taxon>Magnaporthiopsis</taxon>
    </lineage>
</organism>
<reference evidence="12" key="1">
    <citation type="submission" date="2010-05" db="EMBL/GenBank/DDBJ databases">
        <title>The genome sequence of Magnaporthe poae strain ATCC 64411.</title>
        <authorList>
            <person name="Ma L.-J."/>
            <person name="Dead R."/>
            <person name="Young S."/>
            <person name="Zeng Q."/>
            <person name="Koehrsen M."/>
            <person name="Alvarado L."/>
            <person name="Berlin A."/>
            <person name="Chapman S.B."/>
            <person name="Chen Z."/>
            <person name="Freedman E."/>
            <person name="Gellesch M."/>
            <person name="Goldberg J."/>
            <person name="Griggs A."/>
            <person name="Gujja S."/>
            <person name="Heilman E.R."/>
            <person name="Heiman D."/>
            <person name="Hepburn T."/>
            <person name="Howarth C."/>
            <person name="Jen D."/>
            <person name="Larson L."/>
            <person name="Mehta T."/>
            <person name="Neiman D."/>
            <person name="Pearson M."/>
            <person name="Roberts A."/>
            <person name="Saif S."/>
            <person name="Shea T."/>
            <person name="Shenoy N."/>
            <person name="Sisk P."/>
            <person name="Stolte C."/>
            <person name="Sykes S."/>
            <person name="Walk T."/>
            <person name="White J."/>
            <person name="Yandava C."/>
            <person name="Haas B."/>
            <person name="Nusbaum C."/>
            <person name="Birren B."/>
        </authorList>
    </citation>
    <scope>NUCLEOTIDE SEQUENCE [LARGE SCALE GENOMIC DNA]</scope>
    <source>
        <strain evidence="12">ATCC 64411 / 73-15</strain>
    </source>
</reference>
<dbReference type="VEuPathDB" id="FungiDB:MAPG_11349"/>
<reference evidence="10" key="2">
    <citation type="submission" date="2010-05" db="EMBL/GenBank/DDBJ databases">
        <title>The Genome Sequence of Magnaporthe poae strain ATCC 64411.</title>
        <authorList>
            <consortium name="The Broad Institute Genome Sequencing Platform"/>
            <consortium name="Broad Institute Genome Sequencing Center for Infectious Disease"/>
            <person name="Ma L.-J."/>
            <person name="Dead R."/>
            <person name="Young S."/>
            <person name="Zeng Q."/>
            <person name="Koehrsen M."/>
            <person name="Alvarado L."/>
            <person name="Berlin A."/>
            <person name="Chapman S.B."/>
            <person name="Chen Z."/>
            <person name="Freedman E."/>
            <person name="Gellesch M."/>
            <person name="Goldberg J."/>
            <person name="Griggs A."/>
            <person name="Gujja S."/>
            <person name="Heilman E.R."/>
            <person name="Heiman D."/>
            <person name="Hepburn T."/>
            <person name="Howarth C."/>
            <person name="Jen D."/>
            <person name="Larson L."/>
            <person name="Mehta T."/>
            <person name="Neiman D."/>
            <person name="Pearson M."/>
            <person name="Roberts A."/>
            <person name="Saif S."/>
            <person name="Shea T."/>
            <person name="Shenoy N."/>
            <person name="Sisk P."/>
            <person name="Stolte C."/>
            <person name="Sykes S."/>
            <person name="Walk T."/>
            <person name="White J."/>
            <person name="Yandava C."/>
            <person name="Haas B."/>
            <person name="Nusbaum C."/>
            <person name="Birren B."/>
        </authorList>
    </citation>
    <scope>NUCLEOTIDE SEQUENCE</scope>
    <source>
        <strain evidence="10">ATCC 64411</strain>
    </source>
</reference>
<comment type="cofactor">
    <cofactor evidence="1">
        <name>Zn(2+)</name>
        <dbReference type="ChEBI" id="CHEBI:29105"/>
    </cofactor>
</comment>
<evidence type="ECO:0000256" key="3">
    <source>
        <dbReference type="ARBA" id="ARBA00022602"/>
    </source>
</evidence>
<dbReference type="EMBL" id="ADBL01002795">
    <property type="status" value="NOT_ANNOTATED_CDS"/>
    <property type="molecule type" value="Genomic_DNA"/>
</dbReference>
<comment type="similarity">
    <text evidence="2">Belongs to the protein prenyltransferase subunit beta family.</text>
</comment>
<dbReference type="GO" id="GO:0046872">
    <property type="term" value="F:metal ion binding"/>
    <property type="evidence" value="ECO:0007669"/>
    <property type="project" value="UniProtKB-KW"/>
</dbReference>
<evidence type="ECO:0000313" key="12">
    <source>
        <dbReference type="Proteomes" id="UP000011715"/>
    </source>
</evidence>
<keyword evidence="5" id="KW-0479">Metal-binding</keyword>
<dbReference type="GO" id="GO:0004662">
    <property type="term" value="F:CAAX-protein geranylgeranyltransferase activity"/>
    <property type="evidence" value="ECO:0007669"/>
    <property type="project" value="TreeGrafter"/>
</dbReference>
<dbReference type="InterPro" id="IPR045089">
    <property type="entry name" value="PGGT1B-like"/>
</dbReference>
<dbReference type="PANTHER" id="PTHR11774:SF4">
    <property type="entry name" value="GERANYLGERANYL TRANSFERASE TYPE-1 SUBUNIT BETA"/>
    <property type="match status" value="1"/>
</dbReference>
<dbReference type="STRING" id="644358.A0A0C4EF14"/>
<dbReference type="Pfam" id="PF00432">
    <property type="entry name" value="Prenyltrans"/>
    <property type="match status" value="1"/>
</dbReference>
<dbReference type="InterPro" id="IPR008930">
    <property type="entry name" value="Terpenoid_cyclase/PrenylTrfase"/>
</dbReference>
<evidence type="ECO:0000256" key="1">
    <source>
        <dbReference type="ARBA" id="ARBA00001947"/>
    </source>
</evidence>